<dbReference type="RefSeq" id="XP_024332167.1">
    <property type="nucleotide sequence ID" value="XM_024475104.1"/>
</dbReference>
<dbReference type="GeneID" id="36320035"/>
<feature type="chain" id="PRO_5013311690" evidence="2">
    <location>
        <begin position="16"/>
        <end position="209"/>
    </location>
</feature>
<sequence>MLFVFFALTAIVAESKDQISKKIEEIINLEDNIVYNVKTDGRGGIEIKEKGPDDSNWTTSKKFDVHENAGELLDHGAKIVKTDDNNYILAYAPRPEEFNYKPEQLSYKENEYKKLAKDPSTEEALYKNEPKFVEGVQTSKGSSFFDYKPTAEQKKAASKPPDKKKKKKDGKKKKAAASDNESESSEISKASTIVYFLSTCSLLATLMVL</sequence>
<evidence type="ECO:0000256" key="1">
    <source>
        <dbReference type="SAM" id="MobiDB-lite"/>
    </source>
</evidence>
<proteinExistence type="predicted"/>
<feature type="region of interest" description="Disordered" evidence="1">
    <location>
        <begin position="141"/>
        <end position="187"/>
    </location>
</feature>
<comment type="caution">
    <text evidence="3">The sequence shown here is derived from an EMBL/GenBank/DDBJ whole genome shotgun (WGS) entry which is preliminary data.</text>
</comment>
<reference evidence="3 4" key="1">
    <citation type="journal article" date="2015" name="Environ. Microbiol.">
        <title>Genome analyses suggest the presence of polyploidy and recent human-driven expansions in eight global populations of the honeybee pathogen Nosema ceranae.</title>
        <authorList>
            <person name="Pelin A."/>
            <person name="Selman M."/>
            <person name="Aris-Brosou S."/>
            <person name="Farinelli L."/>
            <person name="Corradi N."/>
        </authorList>
    </citation>
    <scope>NUCLEOTIDE SEQUENCE [LARGE SCALE GENOMIC DNA]</scope>
    <source>
        <strain evidence="3 4">PA08 1199</strain>
    </source>
</reference>
<feature type="compositionally biased region" description="Basic residues" evidence="1">
    <location>
        <begin position="162"/>
        <end position="175"/>
    </location>
</feature>
<evidence type="ECO:0000313" key="3">
    <source>
        <dbReference type="EMBL" id="KKO76425.1"/>
    </source>
</evidence>
<keyword evidence="4" id="KW-1185">Reference proteome</keyword>
<dbReference type="VEuPathDB" id="MicrosporidiaDB:G9O61_00g017170"/>
<dbReference type="OrthoDB" id="10514221at2759"/>
<keyword evidence="2" id="KW-0732">Signal</keyword>
<dbReference type="Proteomes" id="UP000034350">
    <property type="component" value="Unassembled WGS sequence"/>
</dbReference>
<accession>A0A0F9WIN7</accession>
<feature type="signal peptide" evidence="2">
    <location>
        <begin position="1"/>
        <end position="15"/>
    </location>
</feature>
<name>A0A0F9WIN7_9MICR</name>
<evidence type="ECO:0000256" key="2">
    <source>
        <dbReference type="SAM" id="SignalP"/>
    </source>
</evidence>
<organism evidence="3 4">
    <name type="scientific">Vairimorpha ceranae</name>
    <dbReference type="NCBI Taxonomy" id="40302"/>
    <lineage>
        <taxon>Eukaryota</taxon>
        <taxon>Fungi</taxon>
        <taxon>Fungi incertae sedis</taxon>
        <taxon>Microsporidia</taxon>
        <taxon>Nosematidae</taxon>
        <taxon>Vairimorpha</taxon>
    </lineage>
</organism>
<evidence type="ECO:0000313" key="4">
    <source>
        <dbReference type="Proteomes" id="UP000034350"/>
    </source>
</evidence>
<dbReference type="VEuPathDB" id="MicrosporidiaDB:AAJ76_300067057"/>
<dbReference type="EMBL" id="JPQZ01000003">
    <property type="protein sequence ID" value="KKO76425.1"/>
    <property type="molecule type" value="Genomic_DNA"/>
</dbReference>
<gene>
    <name evidence="3" type="ORF">AAJ76_300067057</name>
</gene>
<protein>
    <submittedName>
        <fullName evidence="3">Uncharacterized protein</fullName>
    </submittedName>
</protein>
<dbReference type="AlphaFoldDB" id="A0A0F9WIN7"/>